<evidence type="ECO:0000259" key="4">
    <source>
        <dbReference type="Pfam" id="PF24793"/>
    </source>
</evidence>
<sequence length="517" mass="57119">MLRAIRQITAVHDDVSVRWVDDGTRPPTGLETLLDLERLLLRGGRRCDADVVDRAAIRSGHEGAAPDVVIDFTEAPRRPADRPRLYLRPLYNGHPGENAALDAILRSDLPMIEIRDEISGAILDGGKPSAEAADGLGGGITTVMSRSITLLGAVMTRGPRPMLASLDAGATKMRCWPAAYLMCTLTQAIALRIYRLCCYSPHWRIGWRHVDDDGVWARGDLSGPAWRVVPSPATNFYADPFPVTWQDRTFVFFEDLDHRVGKGIISAIEFGANGPIGPAIPVIEEPWHLSYPFLMSFDGALWMIPESTANHDVGLYKCVEFPHRWERQATLLSGLELADATIVQRDGYYYLFGATRDGAGGYSDTLSIYYADHPLSPWRAHRSNPVLLDRVAARPAGNFIERNGRLLRPAQDCSNGYGCALTLIEIDELTPETFKQSVRQVIGTSAEWPGRKLHTLNRAGRLEVIDGTAIQPRIKRWLQSKPSRATPLASADAGYRARSLPSRKLSAVAGSDRPKLR</sequence>
<protein>
    <recommendedName>
        <fullName evidence="4">Glucosamine inositolphosphorylceramide transferase 1 N-terminal domain-containing protein</fullName>
    </recommendedName>
</protein>
<keyword evidence="6" id="KW-1185">Reference proteome</keyword>
<dbReference type="InterPro" id="IPR023296">
    <property type="entry name" value="Glyco_hydro_beta-prop_sf"/>
</dbReference>
<accession>A0A318TI93</accession>
<gene>
    <name evidence="5" type="ORF">BJ122_104153</name>
</gene>
<reference evidence="5 6" key="1">
    <citation type="submission" date="2018-06" db="EMBL/GenBank/DDBJ databases">
        <title>Genomic Encyclopedia of Archaeal and Bacterial Type Strains, Phase II (KMG-II): from individual species to whole genera.</title>
        <authorList>
            <person name="Goeker M."/>
        </authorList>
    </citation>
    <scope>NUCLEOTIDE SEQUENCE [LARGE SCALE GENOMIC DNA]</scope>
    <source>
        <strain evidence="5 6">JCM 11668</strain>
    </source>
</reference>
<name>A0A318TI93_9BRAD</name>
<dbReference type="AlphaFoldDB" id="A0A318TI93"/>
<keyword evidence="2" id="KW-0119">Carbohydrate metabolism</keyword>
<dbReference type="PANTHER" id="PTHR43772">
    <property type="entry name" value="ENDO-1,4-BETA-XYLANASE"/>
    <property type="match status" value="1"/>
</dbReference>
<proteinExistence type="predicted"/>
<dbReference type="Pfam" id="PF24793">
    <property type="entry name" value="GINT1_N"/>
    <property type="match status" value="1"/>
</dbReference>
<dbReference type="GO" id="GO:0045493">
    <property type="term" value="P:xylan catabolic process"/>
    <property type="evidence" value="ECO:0007669"/>
    <property type="project" value="UniProtKB-KW"/>
</dbReference>
<keyword evidence="1" id="KW-0858">Xylan degradation</keyword>
<keyword evidence="1" id="KW-0624">Polysaccharide degradation</keyword>
<evidence type="ECO:0000256" key="1">
    <source>
        <dbReference type="ARBA" id="ARBA00022651"/>
    </source>
</evidence>
<organism evidence="5 6">
    <name type="scientific">Rhodopseudomonas faecalis</name>
    <dbReference type="NCBI Taxonomy" id="99655"/>
    <lineage>
        <taxon>Bacteria</taxon>
        <taxon>Pseudomonadati</taxon>
        <taxon>Pseudomonadota</taxon>
        <taxon>Alphaproteobacteria</taxon>
        <taxon>Hyphomicrobiales</taxon>
        <taxon>Nitrobacteraceae</taxon>
        <taxon>Rhodopseudomonas</taxon>
    </lineage>
</organism>
<dbReference type="Proteomes" id="UP000248148">
    <property type="component" value="Unassembled WGS sequence"/>
</dbReference>
<comment type="caution">
    <text evidence="5">The sequence shown here is derived from an EMBL/GenBank/DDBJ whole genome shotgun (WGS) entry which is preliminary data.</text>
</comment>
<evidence type="ECO:0000313" key="5">
    <source>
        <dbReference type="EMBL" id="PYF04173.1"/>
    </source>
</evidence>
<evidence type="ECO:0000256" key="2">
    <source>
        <dbReference type="ARBA" id="ARBA00023277"/>
    </source>
</evidence>
<dbReference type="Gene3D" id="2.115.10.20">
    <property type="entry name" value="Glycosyl hydrolase domain, family 43"/>
    <property type="match status" value="1"/>
</dbReference>
<dbReference type="PANTHER" id="PTHR43772:SF2">
    <property type="entry name" value="PUTATIVE (AFU_ORTHOLOGUE AFUA_2G04480)-RELATED"/>
    <property type="match status" value="1"/>
</dbReference>
<dbReference type="InterPro" id="IPR052176">
    <property type="entry name" value="Glycosyl_Hydrlase_43_Enz"/>
</dbReference>
<feature type="domain" description="Glucosamine inositolphosphorylceramide transferase 1 N-terminal" evidence="4">
    <location>
        <begin position="233"/>
        <end position="456"/>
    </location>
</feature>
<dbReference type="EMBL" id="QJTI01000004">
    <property type="protein sequence ID" value="PYF04173.1"/>
    <property type="molecule type" value="Genomic_DNA"/>
</dbReference>
<feature type="region of interest" description="Disordered" evidence="3">
    <location>
        <begin position="485"/>
        <end position="517"/>
    </location>
</feature>
<dbReference type="SUPFAM" id="SSF75005">
    <property type="entry name" value="Arabinanase/levansucrase/invertase"/>
    <property type="match status" value="1"/>
</dbReference>
<dbReference type="InterPro" id="IPR056442">
    <property type="entry name" value="GINT1_N"/>
</dbReference>
<evidence type="ECO:0000313" key="6">
    <source>
        <dbReference type="Proteomes" id="UP000248148"/>
    </source>
</evidence>
<evidence type="ECO:0000256" key="3">
    <source>
        <dbReference type="SAM" id="MobiDB-lite"/>
    </source>
</evidence>